<reference evidence="13 14" key="1">
    <citation type="submission" date="2020-01" db="EMBL/GenBank/DDBJ databases">
        <authorList>
            <person name="Gupta K D."/>
        </authorList>
    </citation>
    <scope>NUCLEOTIDE SEQUENCE [LARGE SCALE GENOMIC DNA]</scope>
</reference>
<dbReference type="PANTHER" id="PTHR12430:SF0">
    <property type="entry name" value="TRANSLOCASE OF OUTER MITOCHONDRIAL MEMBRANE 20"/>
    <property type="match status" value="1"/>
</dbReference>
<protein>
    <recommendedName>
        <fullName evidence="12">SET domain-containing protein</fullName>
    </recommendedName>
</protein>
<dbReference type="GO" id="GO:0030150">
    <property type="term" value="P:protein import into mitochondrial matrix"/>
    <property type="evidence" value="ECO:0007669"/>
    <property type="project" value="TreeGrafter"/>
</dbReference>
<dbReference type="EMBL" id="CACVBS010000002">
    <property type="protein sequence ID" value="CAA7258579.1"/>
    <property type="molecule type" value="Genomic_DNA"/>
</dbReference>
<dbReference type="SUPFAM" id="SSF47157">
    <property type="entry name" value="Mitochondrial import receptor subunit Tom20"/>
    <property type="match status" value="1"/>
</dbReference>
<feature type="compositionally biased region" description="Basic residues" evidence="10">
    <location>
        <begin position="64"/>
        <end position="73"/>
    </location>
</feature>
<evidence type="ECO:0000256" key="5">
    <source>
        <dbReference type="ARBA" id="ARBA00022787"/>
    </source>
</evidence>
<evidence type="ECO:0000256" key="4">
    <source>
        <dbReference type="ARBA" id="ARBA00022692"/>
    </source>
</evidence>
<keyword evidence="7 11" id="KW-1133">Transmembrane helix</keyword>
<dbReference type="InterPro" id="IPR023392">
    <property type="entry name" value="Tom20_dom_sf"/>
</dbReference>
<dbReference type="Proteomes" id="UP000467700">
    <property type="component" value="Unassembled WGS sequence"/>
</dbReference>
<name>A0A8S0XDG6_CYCAE</name>
<dbReference type="OrthoDB" id="2154253at2759"/>
<comment type="similarity">
    <text evidence="2">Belongs to the Tom20 family.</text>
</comment>
<evidence type="ECO:0000256" key="9">
    <source>
        <dbReference type="ARBA" id="ARBA00023136"/>
    </source>
</evidence>
<dbReference type="GO" id="GO:0006605">
    <property type="term" value="P:protein targeting"/>
    <property type="evidence" value="ECO:0007669"/>
    <property type="project" value="InterPro"/>
</dbReference>
<dbReference type="Gene3D" id="2.170.270.10">
    <property type="entry name" value="SET domain"/>
    <property type="match status" value="1"/>
</dbReference>
<comment type="caution">
    <text evidence="13">The sequence shown here is derived from an EMBL/GenBank/DDBJ whole genome shotgun (WGS) entry which is preliminary data.</text>
</comment>
<feature type="region of interest" description="Disordered" evidence="10">
    <location>
        <begin position="64"/>
        <end position="88"/>
    </location>
</feature>
<dbReference type="SUPFAM" id="SSF82199">
    <property type="entry name" value="SET domain"/>
    <property type="match status" value="1"/>
</dbReference>
<dbReference type="GO" id="GO:0006886">
    <property type="term" value="P:intracellular protein transport"/>
    <property type="evidence" value="ECO:0007669"/>
    <property type="project" value="InterPro"/>
</dbReference>
<evidence type="ECO:0000259" key="12">
    <source>
        <dbReference type="Pfam" id="PF00856"/>
    </source>
</evidence>
<dbReference type="InterPro" id="IPR046341">
    <property type="entry name" value="SET_dom_sf"/>
</dbReference>
<evidence type="ECO:0000256" key="7">
    <source>
        <dbReference type="ARBA" id="ARBA00022989"/>
    </source>
</evidence>
<organism evidence="13 14">
    <name type="scientific">Cyclocybe aegerita</name>
    <name type="common">Black poplar mushroom</name>
    <name type="synonym">Agrocybe aegerita</name>
    <dbReference type="NCBI Taxonomy" id="1973307"/>
    <lineage>
        <taxon>Eukaryota</taxon>
        <taxon>Fungi</taxon>
        <taxon>Dikarya</taxon>
        <taxon>Basidiomycota</taxon>
        <taxon>Agaricomycotina</taxon>
        <taxon>Agaricomycetes</taxon>
        <taxon>Agaricomycetidae</taxon>
        <taxon>Agaricales</taxon>
        <taxon>Agaricineae</taxon>
        <taxon>Bolbitiaceae</taxon>
        <taxon>Cyclocybe</taxon>
    </lineage>
</organism>
<dbReference type="GO" id="GO:0030943">
    <property type="term" value="F:mitochondrion targeting sequence binding"/>
    <property type="evidence" value="ECO:0007669"/>
    <property type="project" value="TreeGrafter"/>
</dbReference>
<dbReference type="GO" id="GO:0005742">
    <property type="term" value="C:mitochondrial outer membrane translocase complex"/>
    <property type="evidence" value="ECO:0007669"/>
    <property type="project" value="InterPro"/>
</dbReference>
<keyword evidence="4 11" id="KW-0812">Transmembrane</keyword>
<feature type="region of interest" description="Disordered" evidence="10">
    <location>
        <begin position="560"/>
        <end position="598"/>
    </location>
</feature>
<dbReference type="GO" id="GO:0016031">
    <property type="term" value="P:tRNA import into mitochondrion"/>
    <property type="evidence" value="ECO:0007669"/>
    <property type="project" value="TreeGrafter"/>
</dbReference>
<feature type="domain" description="SET" evidence="12">
    <location>
        <begin position="216"/>
        <end position="518"/>
    </location>
</feature>
<keyword evidence="14" id="KW-1185">Reference proteome</keyword>
<keyword evidence="6" id="KW-0653">Protein transport</keyword>
<accession>A0A8S0XDG6</accession>
<dbReference type="CDD" id="cd20071">
    <property type="entry name" value="SET_SMYD"/>
    <property type="match status" value="1"/>
</dbReference>
<feature type="compositionally biased region" description="Polar residues" evidence="10">
    <location>
        <begin position="75"/>
        <end position="88"/>
    </location>
</feature>
<keyword evidence="8" id="KW-0496">Mitochondrion</keyword>
<dbReference type="Pfam" id="PF00856">
    <property type="entry name" value="SET"/>
    <property type="match status" value="1"/>
</dbReference>
<evidence type="ECO:0000256" key="2">
    <source>
        <dbReference type="ARBA" id="ARBA00005792"/>
    </source>
</evidence>
<dbReference type="PRINTS" id="PR00351">
    <property type="entry name" value="OM20RECEPTOR"/>
</dbReference>
<keyword evidence="3" id="KW-0813">Transport</keyword>
<dbReference type="AlphaFoldDB" id="A0A8S0XDG6"/>
<gene>
    <name evidence="13" type="ORF">AAE3_LOCUS1130</name>
</gene>
<evidence type="ECO:0000256" key="8">
    <source>
        <dbReference type="ARBA" id="ARBA00023128"/>
    </source>
</evidence>
<keyword evidence="9 11" id="KW-0472">Membrane</keyword>
<comment type="subcellular location">
    <subcellularLocation>
        <location evidence="1">Mitochondrion outer membrane</location>
        <topology evidence="1">Single-pass membrane protein</topology>
    </subcellularLocation>
</comment>
<evidence type="ECO:0000256" key="3">
    <source>
        <dbReference type="ARBA" id="ARBA00022448"/>
    </source>
</evidence>
<proteinExistence type="inferred from homology"/>
<evidence type="ECO:0000256" key="10">
    <source>
        <dbReference type="SAM" id="MobiDB-lite"/>
    </source>
</evidence>
<dbReference type="InterPro" id="IPR002056">
    <property type="entry name" value="MAS20"/>
</dbReference>
<feature type="transmembrane region" description="Helical" evidence="11">
    <location>
        <begin position="32"/>
        <end position="53"/>
    </location>
</feature>
<evidence type="ECO:0000313" key="13">
    <source>
        <dbReference type="EMBL" id="CAA7258579.1"/>
    </source>
</evidence>
<dbReference type="Pfam" id="PF02064">
    <property type="entry name" value="MAS20"/>
    <property type="match status" value="1"/>
</dbReference>
<feature type="region of interest" description="Disordered" evidence="10">
    <location>
        <begin position="1"/>
        <end position="26"/>
    </location>
</feature>
<dbReference type="InterPro" id="IPR001214">
    <property type="entry name" value="SET_dom"/>
</dbReference>
<evidence type="ECO:0000313" key="14">
    <source>
        <dbReference type="Proteomes" id="UP000467700"/>
    </source>
</evidence>
<dbReference type="Gene3D" id="1.20.960.10">
    <property type="entry name" value="Mitochondrial outer membrane translocase complex, subunit Tom20 domain"/>
    <property type="match status" value="1"/>
</dbReference>
<sequence length="598" mass="66240">MTEQGRLGSTRVADDARSTQSTMDSGRSTTTFITVAAVTVAVGFAAYAVYFDYRRRNDTEFRRKLKKEKKRVQKSVAQNKESEISASTSGITPAALREALQQVKNEETPKTPEEKETYFMAQVGLGEQLAAQGPAYYLPAAMAFYRALRVYPSPVELIVIYQKTITESVFKLVMDMTNLDVAIRIEAYYDFFPPKRTNVSVVMREATAGQAPRHVLIVNKDFAAGEVVYKEFPVVAALDSDLQSKGTYCGQCLRPIEPEMSLSIKDASTSSFSQTYCSKACLLVAKKSHNVLFTLDSPLPPEIPSLPPRPEQLEARKGAQAKFAAYLEKEGRSVPLLVARFIARQVGIETEKLVEATNPGAKGITPAEQDFTDSDNMVDGYSLTDHIERFRYLEAKPNPEEKSLLAEVLNHALPGLEEFVTEEKHTVLAGKMSYNVFGVCYGGGRDDKPEPTARPEVLERTRTPYGTQRQIGSALYTVSSYLAHSCVPSARPSFSSGTSEISIIANRDLKKGDELTIAFVDVTQHPGEAVVEARRRRRFEIARGWGFACQCERCAEEAKSMSMEEKAAASPDQVDQSKLENAVKNYGKPRAQTNEEVE</sequence>
<keyword evidence="5" id="KW-1000">Mitochondrion outer membrane</keyword>
<evidence type="ECO:0000256" key="11">
    <source>
        <dbReference type="SAM" id="Phobius"/>
    </source>
</evidence>
<dbReference type="GO" id="GO:0008320">
    <property type="term" value="F:protein transmembrane transporter activity"/>
    <property type="evidence" value="ECO:0007669"/>
    <property type="project" value="TreeGrafter"/>
</dbReference>
<dbReference type="PANTHER" id="PTHR12430">
    <property type="entry name" value="MITOCHONDRIAL IMPORT RECEPTOR SUBUNIT TOM20"/>
    <property type="match status" value="1"/>
</dbReference>
<evidence type="ECO:0000256" key="6">
    <source>
        <dbReference type="ARBA" id="ARBA00022927"/>
    </source>
</evidence>
<evidence type="ECO:0000256" key="1">
    <source>
        <dbReference type="ARBA" id="ARBA00004572"/>
    </source>
</evidence>